<feature type="compositionally biased region" description="Polar residues" evidence="1">
    <location>
        <begin position="1"/>
        <end position="19"/>
    </location>
</feature>
<protein>
    <submittedName>
        <fullName evidence="2">Uncharacterized protein</fullName>
    </submittedName>
</protein>
<accession>A0A8H6AZL9</accession>
<dbReference type="RefSeq" id="XP_037195301.1">
    <property type="nucleotide sequence ID" value="XM_037333173.1"/>
</dbReference>
<feature type="region of interest" description="Disordered" evidence="1">
    <location>
        <begin position="1"/>
        <end position="21"/>
    </location>
</feature>
<dbReference type="AlphaFoldDB" id="A0A8H6AZL9"/>
<organism evidence="2 3">
    <name type="scientific">Botrytis fragariae</name>
    <dbReference type="NCBI Taxonomy" id="1964551"/>
    <lineage>
        <taxon>Eukaryota</taxon>
        <taxon>Fungi</taxon>
        <taxon>Dikarya</taxon>
        <taxon>Ascomycota</taxon>
        <taxon>Pezizomycotina</taxon>
        <taxon>Leotiomycetes</taxon>
        <taxon>Helotiales</taxon>
        <taxon>Sclerotiniaceae</taxon>
        <taxon>Botrytis</taxon>
    </lineage>
</organism>
<gene>
    <name evidence="2" type="ORF">Bfra_002760</name>
</gene>
<evidence type="ECO:0000313" key="2">
    <source>
        <dbReference type="EMBL" id="KAF5876355.1"/>
    </source>
</evidence>
<comment type="caution">
    <text evidence="2">The sequence shown here is derived from an EMBL/GenBank/DDBJ whole genome shotgun (WGS) entry which is preliminary data.</text>
</comment>
<dbReference type="GeneID" id="59256865"/>
<proteinExistence type="predicted"/>
<reference evidence="2 3" key="1">
    <citation type="journal article" date="2020" name="Phytopathology">
        <title>A high-quality genome resource of Botrytis fragariae, a new and rapidly spreading fungal pathogen causing strawberry gray mold in the U.S.A.</title>
        <authorList>
            <person name="Wu Y."/>
            <person name="Saski C.A."/>
            <person name="Schnabel G."/>
            <person name="Xiao S."/>
            <person name="Hu M."/>
        </authorList>
    </citation>
    <scope>NUCLEOTIDE SEQUENCE [LARGE SCALE GENOMIC DNA]</scope>
    <source>
        <strain evidence="2 3">BVB16</strain>
    </source>
</reference>
<dbReference type="Proteomes" id="UP000531561">
    <property type="component" value="Unassembled WGS sequence"/>
</dbReference>
<evidence type="ECO:0000313" key="3">
    <source>
        <dbReference type="Proteomes" id="UP000531561"/>
    </source>
</evidence>
<name>A0A8H6AZL9_9HELO</name>
<evidence type="ECO:0000256" key="1">
    <source>
        <dbReference type="SAM" id="MobiDB-lite"/>
    </source>
</evidence>
<sequence length="66" mass="7490">MESYRSATPSNNPSTSLRNGKSCGRIALARMHLPYPRLVMPHLLIFHSCFHDQSSLHMQHITTEIA</sequence>
<keyword evidence="3" id="KW-1185">Reference proteome</keyword>
<dbReference type="EMBL" id="JABFCT010000004">
    <property type="protein sequence ID" value="KAF5876355.1"/>
    <property type="molecule type" value="Genomic_DNA"/>
</dbReference>